<feature type="compositionally biased region" description="Gly residues" evidence="11">
    <location>
        <begin position="708"/>
        <end position="717"/>
    </location>
</feature>
<dbReference type="SMART" id="SM00849">
    <property type="entry name" value="Lactamase_B"/>
    <property type="match status" value="1"/>
</dbReference>
<organism evidence="13 14">
    <name type="scientific">Apatococcus fuscideae</name>
    <dbReference type="NCBI Taxonomy" id="2026836"/>
    <lineage>
        <taxon>Eukaryota</taxon>
        <taxon>Viridiplantae</taxon>
        <taxon>Chlorophyta</taxon>
        <taxon>core chlorophytes</taxon>
        <taxon>Trebouxiophyceae</taxon>
        <taxon>Chlorellales</taxon>
        <taxon>Chlorellaceae</taxon>
        <taxon>Apatococcus</taxon>
    </lineage>
</organism>
<keyword evidence="6" id="KW-0540">Nuclease</keyword>
<keyword evidence="5" id="KW-0819">tRNA processing</keyword>
<feature type="compositionally biased region" description="Basic residues" evidence="11">
    <location>
        <begin position="255"/>
        <end position="265"/>
    </location>
</feature>
<dbReference type="InterPro" id="IPR047151">
    <property type="entry name" value="RNZ2-like"/>
</dbReference>
<keyword evidence="7" id="KW-0479">Metal-binding</keyword>
<feature type="region of interest" description="Disordered" evidence="11">
    <location>
        <begin position="438"/>
        <end position="467"/>
    </location>
</feature>
<dbReference type="EC" id="3.1.26.11" evidence="4"/>
<feature type="domain" description="Metallo-beta-lactamase" evidence="12">
    <location>
        <begin position="746"/>
        <end position="937"/>
    </location>
</feature>
<evidence type="ECO:0000259" key="12">
    <source>
        <dbReference type="SMART" id="SM00849"/>
    </source>
</evidence>
<evidence type="ECO:0000256" key="2">
    <source>
        <dbReference type="ARBA" id="ARBA00001947"/>
    </source>
</evidence>
<evidence type="ECO:0000313" key="13">
    <source>
        <dbReference type="EMBL" id="KAK9853084.1"/>
    </source>
</evidence>
<dbReference type="AlphaFoldDB" id="A0AAW1SSB4"/>
<dbReference type="PANTHER" id="PTHR12553">
    <property type="entry name" value="ZINC PHOSPHODIESTERASE ELAC PROTEIN 2"/>
    <property type="match status" value="1"/>
</dbReference>
<gene>
    <name evidence="13" type="ORF">WJX84_003438</name>
</gene>
<feature type="region of interest" description="Disordered" evidence="11">
    <location>
        <begin position="626"/>
        <end position="725"/>
    </location>
</feature>
<evidence type="ECO:0000256" key="1">
    <source>
        <dbReference type="ARBA" id="ARBA00000402"/>
    </source>
</evidence>
<dbReference type="Proteomes" id="UP001485043">
    <property type="component" value="Unassembled WGS sequence"/>
</dbReference>
<evidence type="ECO:0000256" key="11">
    <source>
        <dbReference type="SAM" id="MobiDB-lite"/>
    </source>
</evidence>
<dbReference type="PANTHER" id="PTHR12553:SF70">
    <property type="entry name" value="RIBONUCLEASE Z"/>
    <property type="match status" value="1"/>
</dbReference>
<dbReference type="GO" id="GO:1990180">
    <property type="term" value="P:mitochondrial tRNA 3'-end processing"/>
    <property type="evidence" value="ECO:0007669"/>
    <property type="project" value="TreeGrafter"/>
</dbReference>
<dbReference type="CDD" id="cd07718">
    <property type="entry name" value="RNaseZ_ELAC1_ELAC2-C-term-like_MBL-fold"/>
    <property type="match status" value="1"/>
</dbReference>
<evidence type="ECO:0000256" key="3">
    <source>
        <dbReference type="ARBA" id="ARBA00007823"/>
    </source>
</evidence>
<feature type="region of interest" description="Disordered" evidence="11">
    <location>
        <begin position="524"/>
        <end position="614"/>
    </location>
</feature>
<dbReference type="GO" id="GO:0042781">
    <property type="term" value="F:3'-tRNA processing endoribonuclease activity"/>
    <property type="evidence" value="ECO:0007669"/>
    <property type="project" value="UniProtKB-EC"/>
</dbReference>
<protein>
    <recommendedName>
        <fullName evidence="4">ribonuclease Z</fullName>
        <ecNumber evidence="4">3.1.26.11</ecNumber>
    </recommendedName>
</protein>
<feature type="region of interest" description="Disordered" evidence="11">
    <location>
        <begin position="246"/>
        <end position="295"/>
    </location>
</feature>
<dbReference type="SUPFAM" id="SSF56281">
    <property type="entry name" value="Metallo-hydrolase/oxidoreductase"/>
    <property type="match status" value="1"/>
</dbReference>
<evidence type="ECO:0000256" key="4">
    <source>
        <dbReference type="ARBA" id="ARBA00012477"/>
    </source>
</evidence>
<accession>A0AAW1SSB4</accession>
<evidence type="ECO:0000313" key="14">
    <source>
        <dbReference type="Proteomes" id="UP001485043"/>
    </source>
</evidence>
<keyword evidence="8" id="KW-0255">Endonuclease</keyword>
<evidence type="ECO:0000256" key="9">
    <source>
        <dbReference type="ARBA" id="ARBA00022801"/>
    </source>
</evidence>
<dbReference type="InterPro" id="IPR001279">
    <property type="entry name" value="Metallo-B-lactamas"/>
</dbReference>
<dbReference type="GO" id="GO:0005739">
    <property type="term" value="C:mitochondrion"/>
    <property type="evidence" value="ECO:0007669"/>
    <property type="project" value="TreeGrafter"/>
</dbReference>
<name>A0AAW1SSB4_9CHLO</name>
<evidence type="ECO:0000256" key="6">
    <source>
        <dbReference type="ARBA" id="ARBA00022722"/>
    </source>
</evidence>
<feature type="compositionally biased region" description="Low complexity" evidence="11">
    <location>
        <begin position="650"/>
        <end position="662"/>
    </location>
</feature>
<keyword evidence="9" id="KW-0378">Hydrolase</keyword>
<comment type="similarity">
    <text evidence="3">Belongs to the RNase Z family.</text>
</comment>
<evidence type="ECO:0000256" key="5">
    <source>
        <dbReference type="ARBA" id="ARBA00022694"/>
    </source>
</evidence>
<dbReference type="InterPro" id="IPR036866">
    <property type="entry name" value="RibonucZ/Hydroxyglut_hydro"/>
</dbReference>
<evidence type="ECO:0000256" key="8">
    <source>
        <dbReference type="ARBA" id="ARBA00022759"/>
    </source>
</evidence>
<sequence>MHSHLDADKVISCMHLSREEVLADPQYEVWMRSLPGRQVVMGSNEGHGGDYGYLSSARTLIRLNLLSPRFFPLPTGLEELPESAWQVLPGAARQLAAVMAVNAAAPDEPEAAAAAKEPVVAGLGLYEALNNALLPAADDCQAHPDRSGVTTAATTIGKLASLVGLPSAEANRSQISDMDEARIQEIGQGDTPLDVGATLVQMLSTHPGLSELLEQFRKHPAFQAPTDLSNHVSPAQIRACWPPWAPRTPPSLTPHAKRAATHLGKRPAPTPTPSPHPTGINESTAHPQQPPTQQALKSLTACKGPALTAPSTLTPPNYPAAVGALSQALASLGPMNPAQAVGFISEAVAPAPLQSSQGQLAGGLPAPQAVIHFPAVEYPVEDGYSSPCASGADSEPLPRAPDASHSVLQRQLQRQQAVNPAKPAPRRTSLLKAAQRPILHPPPQHAPPTGNPQQQAPRMRDMRPSMPPSGAHLFLQHVSAVGPHRMEGSGSPGSHFQANGLVHVNPLQHTRSSQQWGGAVHSMAASGLAPPAGTGQWVHSQANPLQPTHNSQHGGGAMRPVGARLHENLGGDLGPLPAGTQHMGPPDITRNGVHQPQAGGRPAGPTKPPGESNMSAAAKLRAGLLSPSRPNSAVPSSAPAKAGPHRLKRPPALQQPPATQATSSNGDPTLPAKKARVQAPSAASDLGADPKLNTEPHTVSPNPADGILAGGTPGQGSGAERSVGNPPEVQVVFMGTGSAEPQKYRGASAIHVKLESGWGVLLDAGEGTWGQFQRRYGPQDAVEQVASLACIWISHKHSDHLLGLPGLLSARPASCPPLLVVGPPAAKAWLQELGGPQVLRYRLLLNLEFNGQSPEVHWLFQTIGFWQFESVPVQHCQHAYAVVIGHGQGTRQWSLVYSGDCRPSERLVQAGQGCSLLIHEATFEGTLQADVSFYGALFPFLPIFALPSGFRQLSERQYEWQHKTAVRPTAANNCPGSGLTGSRGRAAACSSMKPPLRAPCRQM</sequence>
<dbReference type="Gene3D" id="3.60.15.10">
    <property type="entry name" value="Ribonuclease Z/Hydroxyacylglutathione hydrolase-like"/>
    <property type="match status" value="1"/>
</dbReference>
<keyword evidence="10" id="KW-0862">Zinc</keyword>
<feature type="region of interest" description="Disordered" evidence="11">
    <location>
        <begin position="384"/>
        <end position="426"/>
    </location>
</feature>
<keyword evidence="14" id="KW-1185">Reference proteome</keyword>
<evidence type="ECO:0000256" key="10">
    <source>
        <dbReference type="ARBA" id="ARBA00022833"/>
    </source>
</evidence>
<evidence type="ECO:0000256" key="7">
    <source>
        <dbReference type="ARBA" id="ARBA00022723"/>
    </source>
</evidence>
<comment type="cofactor">
    <cofactor evidence="2">
        <name>Zn(2+)</name>
        <dbReference type="ChEBI" id="CHEBI:29105"/>
    </cofactor>
</comment>
<dbReference type="Pfam" id="PF12706">
    <property type="entry name" value="Lactamase_B_2"/>
    <property type="match status" value="1"/>
</dbReference>
<comment type="catalytic activity">
    <reaction evidence="1">
        <text>Endonucleolytic cleavage of RNA, removing extra 3' nucleotides from tRNA precursor, generating 3' termini of tRNAs. A 3'-hydroxy group is left at the tRNA terminus and a 5'-phosphoryl group is left at the trailer molecule.</text>
        <dbReference type="EC" id="3.1.26.11"/>
    </reaction>
</comment>
<feature type="compositionally biased region" description="Polar residues" evidence="11">
    <location>
        <begin position="537"/>
        <end position="552"/>
    </location>
</feature>
<comment type="caution">
    <text evidence="13">The sequence shown here is derived from an EMBL/GenBank/DDBJ whole genome shotgun (WGS) entry which is preliminary data.</text>
</comment>
<dbReference type="EMBL" id="JALJOV010001163">
    <property type="protein sequence ID" value="KAK9853084.1"/>
    <property type="molecule type" value="Genomic_DNA"/>
</dbReference>
<dbReference type="GO" id="GO:0046872">
    <property type="term" value="F:metal ion binding"/>
    <property type="evidence" value="ECO:0007669"/>
    <property type="project" value="UniProtKB-KW"/>
</dbReference>
<reference evidence="13 14" key="1">
    <citation type="journal article" date="2024" name="Nat. Commun.">
        <title>Phylogenomics reveals the evolutionary origins of lichenization in chlorophyte algae.</title>
        <authorList>
            <person name="Puginier C."/>
            <person name="Libourel C."/>
            <person name="Otte J."/>
            <person name="Skaloud P."/>
            <person name="Haon M."/>
            <person name="Grisel S."/>
            <person name="Petersen M."/>
            <person name="Berrin J.G."/>
            <person name="Delaux P.M."/>
            <person name="Dal Grande F."/>
            <person name="Keller J."/>
        </authorList>
    </citation>
    <scope>NUCLEOTIDE SEQUENCE [LARGE SCALE GENOMIC DNA]</scope>
    <source>
        <strain evidence="13 14">SAG 2523</strain>
    </source>
</reference>
<feature type="compositionally biased region" description="Pro residues" evidence="11">
    <location>
        <begin position="439"/>
        <end position="450"/>
    </location>
</feature>
<proteinExistence type="inferred from homology"/>